<protein>
    <submittedName>
        <fullName evidence="1">Uncharacterized protein</fullName>
    </submittedName>
</protein>
<accession>A0AAD1RYL8</accession>
<name>A0AAD1RYL8_PELCU</name>
<proteinExistence type="predicted"/>
<dbReference type="Proteomes" id="UP001295444">
    <property type="component" value="Chromosome 04"/>
</dbReference>
<dbReference type="GO" id="GO:0003676">
    <property type="term" value="F:nucleic acid binding"/>
    <property type="evidence" value="ECO:0007669"/>
    <property type="project" value="InterPro"/>
</dbReference>
<reference evidence="1" key="1">
    <citation type="submission" date="2022-03" db="EMBL/GenBank/DDBJ databases">
        <authorList>
            <person name="Alioto T."/>
            <person name="Alioto T."/>
            <person name="Gomez Garrido J."/>
        </authorList>
    </citation>
    <scope>NUCLEOTIDE SEQUENCE</scope>
</reference>
<evidence type="ECO:0000313" key="1">
    <source>
        <dbReference type="EMBL" id="CAH2284060.1"/>
    </source>
</evidence>
<dbReference type="Gene3D" id="3.30.420.10">
    <property type="entry name" value="Ribonuclease H-like superfamily/Ribonuclease H"/>
    <property type="match status" value="1"/>
</dbReference>
<gene>
    <name evidence="1" type="ORF">PECUL_23A032702</name>
</gene>
<dbReference type="InterPro" id="IPR036397">
    <property type="entry name" value="RNaseH_sf"/>
</dbReference>
<organism evidence="1 2">
    <name type="scientific">Pelobates cultripes</name>
    <name type="common">Western spadefoot toad</name>
    <dbReference type="NCBI Taxonomy" id="61616"/>
    <lineage>
        <taxon>Eukaryota</taxon>
        <taxon>Metazoa</taxon>
        <taxon>Chordata</taxon>
        <taxon>Craniata</taxon>
        <taxon>Vertebrata</taxon>
        <taxon>Euteleostomi</taxon>
        <taxon>Amphibia</taxon>
        <taxon>Batrachia</taxon>
        <taxon>Anura</taxon>
        <taxon>Pelobatoidea</taxon>
        <taxon>Pelobatidae</taxon>
        <taxon>Pelobates</taxon>
    </lineage>
</organism>
<dbReference type="EMBL" id="OW240915">
    <property type="protein sequence ID" value="CAH2284060.1"/>
    <property type="molecule type" value="Genomic_DNA"/>
</dbReference>
<dbReference type="AlphaFoldDB" id="A0AAD1RYL8"/>
<evidence type="ECO:0000313" key="2">
    <source>
        <dbReference type="Proteomes" id="UP001295444"/>
    </source>
</evidence>
<keyword evidence="2" id="KW-1185">Reference proteome</keyword>
<sequence>MTAQRLSGYEIILLNTQNLSIVYSPVNSGPMSVLHAIFTSASDSVSIPSEPHNCIEQIHIATSPRADLSSTALSGPDVFVDGSCSRPNDDAILLPSEVAVIHCKAHTLGSDDISRGNALADKVAKEVAAKTLYYEMFPAMLTPPTCPTDSLLLQLQAFATQSDFDFWIEQGLEKDQNDLFSKEGRIGIPESSCFIFISQAHGPGHKSIESTIQIPHELILY</sequence>